<gene>
    <name evidence="2" type="ORF">Scep_028389</name>
</gene>
<feature type="compositionally biased region" description="Low complexity" evidence="1">
    <location>
        <begin position="70"/>
        <end position="79"/>
    </location>
</feature>
<protein>
    <submittedName>
        <fullName evidence="2">Uncharacterized protein</fullName>
    </submittedName>
</protein>
<dbReference type="Proteomes" id="UP001419268">
    <property type="component" value="Unassembled WGS sequence"/>
</dbReference>
<organism evidence="2 3">
    <name type="scientific">Stephania cephalantha</name>
    <dbReference type="NCBI Taxonomy" id="152367"/>
    <lineage>
        <taxon>Eukaryota</taxon>
        <taxon>Viridiplantae</taxon>
        <taxon>Streptophyta</taxon>
        <taxon>Embryophyta</taxon>
        <taxon>Tracheophyta</taxon>
        <taxon>Spermatophyta</taxon>
        <taxon>Magnoliopsida</taxon>
        <taxon>Ranunculales</taxon>
        <taxon>Menispermaceae</taxon>
        <taxon>Menispermoideae</taxon>
        <taxon>Cissampelideae</taxon>
        <taxon>Stephania</taxon>
    </lineage>
</organism>
<comment type="caution">
    <text evidence="2">The sequence shown here is derived from an EMBL/GenBank/DDBJ whole genome shotgun (WGS) entry which is preliminary data.</text>
</comment>
<keyword evidence="3" id="KW-1185">Reference proteome</keyword>
<evidence type="ECO:0000313" key="3">
    <source>
        <dbReference type="Proteomes" id="UP001419268"/>
    </source>
</evidence>
<evidence type="ECO:0000256" key="1">
    <source>
        <dbReference type="SAM" id="MobiDB-lite"/>
    </source>
</evidence>
<accession>A0AAP0HLS2</accession>
<dbReference type="EMBL" id="JBBNAG010000012">
    <property type="protein sequence ID" value="KAK9089307.1"/>
    <property type="molecule type" value="Genomic_DNA"/>
</dbReference>
<proteinExistence type="predicted"/>
<feature type="region of interest" description="Disordered" evidence="1">
    <location>
        <begin position="70"/>
        <end position="93"/>
    </location>
</feature>
<dbReference type="AlphaFoldDB" id="A0AAP0HLS2"/>
<reference evidence="2 3" key="1">
    <citation type="submission" date="2024-01" db="EMBL/GenBank/DDBJ databases">
        <title>Genome assemblies of Stephania.</title>
        <authorList>
            <person name="Yang L."/>
        </authorList>
    </citation>
    <scope>NUCLEOTIDE SEQUENCE [LARGE SCALE GENOMIC DNA]</scope>
    <source>
        <strain evidence="2">JXDWG</strain>
        <tissue evidence="2">Leaf</tissue>
    </source>
</reference>
<evidence type="ECO:0000313" key="2">
    <source>
        <dbReference type="EMBL" id="KAK9089307.1"/>
    </source>
</evidence>
<feature type="compositionally biased region" description="Basic residues" evidence="1">
    <location>
        <begin position="80"/>
        <end position="93"/>
    </location>
</feature>
<sequence>MAYASRLLHEQPIASSSLSRSHDALSICCCVSSGINRSATRHRAVAPRVVLAPFCQKPLLAIAQAAPFSQSAPPRSRASSSRRHSPWSRHPRTLSSLCRHRPGSSWSPMHCESAARLVCVVIVHPHIAAADPTGPLSSADAYAHCHAIMIAAARLAVRLRRRLPGATAPRRLVAAPRTAACDLELCRLLLPLRRGGTWEEAILGVEDKNRWFAGVIKEEERLRKTSEISEALVIKLGVSINYSVTDPWQRRARDPGRGGGLDIQETRILHCRIMGFAISSALCPLVKESEGSRAWRRPRHLRNQNSALQNSRLSCPRATESTVILGRSGWLSVPSLGNSSLDGLPRLEDLLVRTTCTFLFASLDTHICNRVSERGQYWEIYCENFGAAFPLILL</sequence>
<name>A0AAP0HLS2_9MAGN</name>